<sequence length="112" mass="12953">MQQYGERLTGQVTGVTSSHAKQKVQRWYSFKLPHKKVRQNLYHGQNDVSFVTLTRAMSIKRSYGAPREADDNLLRMDFAMEVNVLLIAARDLFGIVEYRRIQGYLVQTTVCI</sequence>
<gene>
    <name evidence="1" type="ORF">VNO77_17271</name>
</gene>
<evidence type="ECO:0000313" key="1">
    <source>
        <dbReference type="EMBL" id="KAK7336725.1"/>
    </source>
</evidence>
<protein>
    <submittedName>
        <fullName evidence="1">Uncharacterized protein</fullName>
    </submittedName>
</protein>
<accession>A0AAN9QGG3</accession>
<proteinExistence type="predicted"/>
<evidence type="ECO:0000313" key="2">
    <source>
        <dbReference type="Proteomes" id="UP001367508"/>
    </source>
</evidence>
<organism evidence="1 2">
    <name type="scientific">Canavalia gladiata</name>
    <name type="common">Sword bean</name>
    <name type="synonym">Dolichos gladiatus</name>
    <dbReference type="NCBI Taxonomy" id="3824"/>
    <lineage>
        <taxon>Eukaryota</taxon>
        <taxon>Viridiplantae</taxon>
        <taxon>Streptophyta</taxon>
        <taxon>Embryophyta</taxon>
        <taxon>Tracheophyta</taxon>
        <taxon>Spermatophyta</taxon>
        <taxon>Magnoliopsida</taxon>
        <taxon>eudicotyledons</taxon>
        <taxon>Gunneridae</taxon>
        <taxon>Pentapetalae</taxon>
        <taxon>rosids</taxon>
        <taxon>fabids</taxon>
        <taxon>Fabales</taxon>
        <taxon>Fabaceae</taxon>
        <taxon>Papilionoideae</taxon>
        <taxon>50 kb inversion clade</taxon>
        <taxon>NPAAA clade</taxon>
        <taxon>indigoferoid/millettioid clade</taxon>
        <taxon>Phaseoleae</taxon>
        <taxon>Canavalia</taxon>
    </lineage>
</organism>
<reference evidence="1 2" key="1">
    <citation type="submission" date="2024-01" db="EMBL/GenBank/DDBJ databases">
        <title>The genomes of 5 underutilized Papilionoideae crops provide insights into root nodulation and disease resistanc.</title>
        <authorList>
            <person name="Jiang F."/>
        </authorList>
    </citation>
    <scope>NUCLEOTIDE SEQUENCE [LARGE SCALE GENOMIC DNA]</scope>
    <source>
        <strain evidence="1">LVBAO_FW01</strain>
        <tissue evidence="1">Leaves</tissue>
    </source>
</reference>
<name>A0AAN9QGG3_CANGL</name>
<dbReference type="AlphaFoldDB" id="A0AAN9QGG3"/>
<comment type="caution">
    <text evidence="1">The sequence shown here is derived from an EMBL/GenBank/DDBJ whole genome shotgun (WGS) entry which is preliminary data.</text>
</comment>
<dbReference type="EMBL" id="JAYMYQ010000004">
    <property type="protein sequence ID" value="KAK7336725.1"/>
    <property type="molecule type" value="Genomic_DNA"/>
</dbReference>
<dbReference type="Proteomes" id="UP001367508">
    <property type="component" value="Unassembled WGS sequence"/>
</dbReference>
<keyword evidence="2" id="KW-1185">Reference proteome</keyword>